<dbReference type="Gene3D" id="1.20.1260.10">
    <property type="match status" value="1"/>
</dbReference>
<dbReference type="KEGG" id="mbe:MBM_07274"/>
<evidence type="ECO:0000313" key="3">
    <source>
        <dbReference type="Proteomes" id="UP000006753"/>
    </source>
</evidence>
<name>K1X120_MARBU</name>
<dbReference type="InParanoid" id="K1X120"/>
<dbReference type="PANTHER" id="PTHR31694">
    <property type="entry name" value="DESICCATION-LIKE PROTEIN"/>
    <property type="match status" value="1"/>
</dbReference>
<sequence>MKYASSSIAALLAAAASANPVISRRQAAAAAAAVTDVGILNYALTLEHLEDKFYREGLANYTQADFVAAGFPDPFYANLQEISYDETTHVSFLTTALGNAAVAECKYSFPSTDPASFVALASVLEGVGVSAYLGAAASIMNKDYLTAAGSILTVEARHSAYIRSSDDASPFPQPFDAPLTFNEVYTLAAGFIVSCPAANAQKPQLPLKAFPTLALGTAGPIQSGDDIELLTPGYTLAAKDGQAPIYAAFASVTGPIYADAVPIDGGFTVTVPEGINGQSYVVLTGCADAVNDDTVAAGPAIVEITNPYPTTA</sequence>
<dbReference type="OMA" id="ECTYSFG"/>
<protein>
    <submittedName>
        <fullName evidence="2">Uncharacterized protein</fullName>
    </submittedName>
</protein>
<dbReference type="RefSeq" id="XP_007295163.1">
    <property type="nucleotide sequence ID" value="XM_007295101.1"/>
</dbReference>
<dbReference type="Proteomes" id="UP000006753">
    <property type="component" value="Unassembled WGS sequence"/>
</dbReference>
<dbReference type="GeneID" id="18763209"/>
<feature type="signal peptide" evidence="1">
    <location>
        <begin position="1"/>
        <end position="18"/>
    </location>
</feature>
<evidence type="ECO:0000313" key="2">
    <source>
        <dbReference type="EMBL" id="EKD14553.1"/>
    </source>
</evidence>
<dbReference type="InterPro" id="IPR009078">
    <property type="entry name" value="Ferritin-like_SF"/>
</dbReference>
<keyword evidence="3" id="KW-1185">Reference proteome</keyword>
<organism evidence="2 3">
    <name type="scientific">Marssonina brunnea f. sp. multigermtubi (strain MB_m1)</name>
    <name type="common">Marssonina leaf spot fungus</name>
    <dbReference type="NCBI Taxonomy" id="1072389"/>
    <lineage>
        <taxon>Eukaryota</taxon>
        <taxon>Fungi</taxon>
        <taxon>Dikarya</taxon>
        <taxon>Ascomycota</taxon>
        <taxon>Pezizomycotina</taxon>
        <taxon>Leotiomycetes</taxon>
        <taxon>Helotiales</taxon>
        <taxon>Drepanopezizaceae</taxon>
        <taxon>Drepanopeziza</taxon>
    </lineage>
</organism>
<dbReference type="eggNOG" id="ENOG502RXKA">
    <property type="taxonomic scope" value="Eukaryota"/>
</dbReference>
<gene>
    <name evidence="2" type="ORF">MBM_07274</name>
</gene>
<dbReference type="OrthoDB" id="1001765at2759"/>
<keyword evidence="1" id="KW-0732">Signal</keyword>
<dbReference type="InterPro" id="IPR052965">
    <property type="entry name" value="Pigment-catalase-like"/>
</dbReference>
<reference evidence="2 3" key="1">
    <citation type="journal article" date="2012" name="BMC Genomics">
        <title>Sequencing the genome of Marssonina brunnea reveals fungus-poplar co-evolution.</title>
        <authorList>
            <person name="Zhu S."/>
            <person name="Cao Y.-Z."/>
            <person name="Jiang C."/>
            <person name="Tan B.-Y."/>
            <person name="Wang Z."/>
            <person name="Feng S."/>
            <person name="Zhang L."/>
            <person name="Su X.-H."/>
            <person name="Brejova B."/>
            <person name="Vinar T."/>
            <person name="Xu M."/>
            <person name="Wang M.-X."/>
            <person name="Zhang S.-G."/>
            <person name="Huang M.-R."/>
            <person name="Wu R."/>
            <person name="Zhou Y."/>
        </authorList>
    </citation>
    <scope>NUCLEOTIDE SEQUENCE [LARGE SCALE GENOMIC DNA]</scope>
    <source>
        <strain evidence="2 3">MB_m1</strain>
    </source>
</reference>
<dbReference type="AlphaFoldDB" id="K1X120"/>
<dbReference type="Pfam" id="PF13668">
    <property type="entry name" value="Ferritin_2"/>
    <property type="match status" value="1"/>
</dbReference>
<dbReference type="EMBL" id="JH921445">
    <property type="protein sequence ID" value="EKD14553.1"/>
    <property type="molecule type" value="Genomic_DNA"/>
</dbReference>
<proteinExistence type="predicted"/>
<dbReference type="InterPro" id="IPR012347">
    <property type="entry name" value="Ferritin-like"/>
</dbReference>
<evidence type="ECO:0000256" key="1">
    <source>
        <dbReference type="SAM" id="SignalP"/>
    </source>
</evidence>
<accession>K1X120</accession>
<dbReference type="PANTHER" id="PTHR31694:SF26">
    <property type="entry name" value="OS05G0151100 PROTEIN"/>
    <property type="match status" value="1"/>
</dbReference>
<dbReference type="SUPFAM" id="SSF47240">
    <property type="entry name" value="Ferritin-like"/>
    <property type="match status" value="1"/>
</dbReference>
<feature type="chain" id="PRO_5003855083" evidence="1">
    <location>
        <begin position="19"/>
        <end position="312"/>
    </location>
</feature>
<dbReference type="HOGENOM" id="CLU_029630_0_0_1"/>